<dbReference type="InterPro" id="IPR011642">
    <property type="entry name" value="Gate_dom"/>
</dbReference>
<dbReference type="PROSITE" id="PS51711">
    <property type="entry name" value="G_FEOB"/>
    <property type="match status" value="1"/>
</dbReference>
<keyword evidence="18" id="KW-1185">Reference proteome</keyword>
<keyword evidence="7" id="KW-0547">Nucleotide-binding</keyword>
<accession>A0ABT2LWI0</accession>
<dbReference type="InterPro" id="IPR003373">
    <property type="entry name" value="Fe2_transport_prot-B"/>
</dbReference>
<feature type="transmembrane region" description="Helical" evidence="15">
    <location>
        <begin position="716"/>
        <end position="735"/>
    </location>
</feature>
<dbReference type="Pfam" id="PF07664">
    <property type="entry name" value="FeoB_C"/>
    <property type="match status" value="1"/>
</dbReference>
<evidence type="ECO:0000256" key="13">
    <source>
        <dbReference type="ARBA" id="ARBA00031200"/>
    </source>
</evidence>
<feature type="transmembrane region" description="Helical" evidence="15">
    <location>
        <begin position="679"/>
        <end position="696"/>
    </location>
</feature>
<evidence type="ECO:0000256" key="1">
    <source>
        <dbReference type="ARBA" id="ARBA00003926"/>
    </source>
</evidence>
<dbReference type="Gene3D" id="1.10.287.1770">
    <property type="match status" value="1"/>
</dbReference>
<dbReference type="InterPro" id="IPR007167">
    <property type="entry name" value="Fe-transptr_FeoA-like"/>
</dbReference>
<dbReference type="InterPro" id="IPR011640">
    <property type="entry name" value="Fe2_transport_prot_B_C"/>
</dbReference>
<dbReference type="InterPro" id="IPR030389">
    <property type="entry name" value="G_FEOB_dom"/>
</dbReference>
<protein>
    <recommendedName>
        <fullName evidence="13 14">Ferrous iron transport protein B</fullName>
    </recommendedName>
</protein>
<comment type="subcellular location">
    <subcellularLocation>
        <location evidence="2 15">Cell membrane</location>
        <topology evidence="2 15">Multi-pass membrane protein</topology>
    </subcellularLocation>
</comment>
<feature type="transmembrane region" description="Helical" evidence="15">
    <location>
        <begin position="521"/>
        <end position="544"/>
    </location>
</feature>
<dbReference type="Pfam" id="PF07670">
    <property type="entry name" value="Gate"/>
    <property type="match status" value="2"/>
</dbReference>
<dbReference type="Proteomes" id="UP001431199">
    <property type="component" value="Unassembled WGS sequence"/>
</dbReference>
<dbReference type="SUPFAM" id="SSF50037">
    <property type="entry name" value="C-terminal domain of transcriptional repressors"/>
    <property type="match status" value="1"/>
</dbReference>
<feature type="transmembrane region" description="Helical" evidence="15">
    <location>
        <begin position="587"/>
        <end position="606"/>
    </location>
</feature>
<comment type="similarity">
    <text evidence="15">Belongs to the TRAFAC class TrmE-Era-EngA-EngB-Septin-like GTPase superfamily. FeoB GTPase (TC 9.A.8) family.</text>
</comment>
<dbReference type="Pfam" id="PF02421">
    <property type="entry name" value="FeoB_N"/>
    <property type="match status" value="1"/>
</dbReference>
<dbReference type="Gene3D" id="3.40.50.300">
    <property type="entry name" value="P-loop containing nucleotide triphosphate hydrolases"/>
    <property type="match status" value="1"/>
</dbReference>
<keyword evidence="5 15" id="KW-0410">Iron transport</keyword>
<dbReference type="Pfam" id="PF17910">
    <property type="entry name" value="FeoB_Cyto"/>
    <property type="match status" value="1"/>
</dbReference>
<feature type="transmembrane region" description="Helical" evidence="15">
    <location>
        <begin position="772"/>
        <end position="794"/>
    </location>
</feature>
<dbReference type="CDD" id="cd01879">
    <property type="entry name" value="FeoB"/>
    <property type="match status" value="1"/>
</dbReference>
<evidence type="ECO:0000256" key="12">
    <source>
        <dbReference type="ARBA" id="ARBA00023136"/>
    </source>
</evidence>
<feature type="transmembrane region" description="Helical" evidence="15">
    <location>
        <begin position="418"/>
        <end position="441"/>
    </location>
</feature>
<evidence type="ECO:0000256" key="7">
    <source>
        <dbReference type="ARBA" id="ARBA00022741"/>
    </source>
</evidence>
<evidence type="ECO:0000259" key="16">
    <source>
        <dbReference type="PROSITE" id="PS51711"/>
    </source>
</evidence>
<evidence type="ECO:0000256" key="10">
    <source>
        <dbReference type="ARBA" id="ARBA00023065"/>
    </source>
</evidence>
<evidence type="ECO:0000313" key="18">
    <source>
        <dbReference type="Proteomes" id="UP001431199"/>
    </source>
</evidence>
<sequence length="795" mass="88666">MKLSELKQSQSGIISVVGGEGNLRGHFLDMGIIPGTKITYVKAAPMGDPIEYRIWGYELTLRLEDAQKIEINMCNENDNRFLDDKEENLHKNYTESGKEKLSHHPGLGEMGIYHVKQRGEELKDDELITFGLAGNQNCGKTTLFNQLTGSNQHVGNFPGVTVDRKDGQIRKHENTLVTDLPGIYSMSPYTSEEIVTRDFFLNDRPRGIINIVDATNFERNMYLTMQLIELNIPMVLALNMMDEVHKNGGTIKINELEEALGIPVVPISAAKNEGIDELIDHAIHVAKYRERPGRMDFCDANGEDSGAMHRCLHSIMHLIEDHAHKKEIPTRFAASKLVEGDDEVLKKLELDQNEKETLEHIILQMENESGLDRVAALAKMRFTFIDKICKATVVEPKQSVEHIRSQKIDKVLTGKYTAIPSFVAIMAFIFWMTFGVVGAWLSNLMEIAIDFVTNACDKALISIQVNEVLRSLVVDGILTGVGSVLNFLPIIVILFFFLSLLEDSGYMARVAFVMDKLLRKIGLSGRSFVPMIIGFGCSVPAIMATRTLPSERDRKMTIMLTPFMSCSAKLPIYAMFTAAFFPRYGALVMTALYFTGIIVAIIYALILNHTKFKGEPVPFVMELPNYRLPGIKNVGRLIWDKAKDFITRAFTIIFLASIIIWFLQTFDLKLNVVEDSKDSILALVGSIISPIFKPLGFGNWKISTALITGFTAKESVVSTLTVLFGGTNIALYTAFDTTTAIVFLVFTLLYTPCVAAIASVKRELGGNWAAMIVVLQCVVAWIVAFIVKMLLTVIV</sequence>
<dbReference type="SMART" id="SM00899">
    <property type="entry name" value="FeoA"/>
    <property type="match status" value="1"/>
</dbReference>
<evidence type="ECO:0000256" key="11">
    <source>
        <dbReference type="ARBA" id="ARBA00023134"/>
    </source>
</evidence>
<evidence type="ECO:0000256" key="14">
    <source>
        <dbReference type="NCBIfam" id="TIGR00437"/>
    </source>
</evidence>
<keyword evidence="3 15" id="KW-0813">Transport</keyword>
<organism evidence="17 18">
    <name type="scientific">Eubacterium album</name>
    <dbReference type="NCBI Taxonomy" id="2978477"/>
    <lineage>
        <taxon>Bacteria</taxon>
        <taxon>Bacillati</taxon>
        <taxon>Bacillota</taxon>
        <taxon>Clostridia</taxon>
        <taxon>Eubacteriales</taxon>
        <taxon>Eubacteriaceae</taxon>
        <taxon>Eubacterium</taxon>
    </lineage>
</organism>
<dbReference type="SUPFAM" id="SSF52540">
    <property type="entry name" value="P-loop containing nucleoside triphosphate hydrolases"/>
    <property type="match status" value="1"/>
</dbReference>
<feature type="transmembrane region" description="Helical" evidence="15">
    <location>
        <begin position="645"/>
        <end position="664"/>
    </location>
</feature>
<dbReference type="InterPro" id="IPR038157">
    <property type="entry name" value="FeoA_core_dom"/>
</dbReference>
<keyword evidence="12 15" id="KW-0472">Membrane</keyword>
<feature type="transmembrane region" description="Helical" evidence="15">
    <location>
        <begin position="477"/>
        <end position="501"/>
    </location>
</feature>
<keyword evidence="9 15" id="KW-0408">Iron</keyword>
<evidence type="ECO:0000256" key="6">
    <source>
        <dbReference type="ARBA" id="ARBA00022692"/>
    </source>
</evidence>
<keyword evidence="4" id="KW-1003">Cell membrane</keyword>
<keyword evidence="6 15" id="KW-0812">Transmembrane</keyword>
<dbReference type="RefSeq" id="WP_260978096.1">
    <property type="nucleotide sequence ID" value="NZ_JAODBU010000002.1"/>
</dbReference>
<dbReference type="Pfam" id="PF04023">
    <property type="entry name" value="FeoA"/>
    <property type="match status" value="1"/>
</dbReference>
<dbReference type="NCBIfam" id="TIGR00437">
    <property type="entry name" value="feoB"/>
    <property type="match status" value="1"/>
</dbReference>
<evidence type="ECO:0000256" key="5">
    <source>
        <dbReference type="ARBA" id="ARBA00022496"/>
    </source>
</evidence>
<evidence type="ECO:0000256" key="15">
    <source>
        <dbReference type="RuleBase" id="RU362098"/>
    </source>
</evidence>
<comment type="caution">
    <text evidence="17">The sequence shown here is derived from an EMBL/GenBank/DDBJ whole genome shotgun (WGS) entry which is preliminary data.</text>
</comment>
<proteinExistence type="inferred from homology"/>
<dbReference type="InterPro" id="IPR027417">
    <property type="entry name" value="P-loop_NTPase"/>
</dbReference>
<dbReference type="EMBL" id="JAODBU010000002">
    <property type="protein sequence ID" value="MCT7397624.1"/>
    <property type="molecule type" value="Genomic_DNA"/>
</dbReference>
<keyword evidence="10" id="KW-0406">Ion transport</keyword>
<name>A0ABT2LWI0_9FIRM</name>
<evidence type="ECO:0000256" key="2">
    <source>
        <dbReference type="ARBA" id="ARBA00004651"/>
    </source>
</evidence>
<evidence type="ECO:0000256" key="8">
    <source>
        <dbReference type="ARBA" id="ARBA00022989"/>
    </source>
</evidence>
<feature type="domain" description="FeoB-type G" evidence="16">
    <location>
        <begin position="127"/>
        <end position="288"/>
    </location>
</feature>
<feature type="transmembrane region" description="Helical" evidence="15">
    <location>
        <begin position="741"/>
        <end position="760"/>
    </location>
</feature>
<dbReference type="InterPro" id="IPR050860">
    <property type="entry name" value="FeoB_GTPase"/>
</dbReference>
<comment type="function">
    <text evidence="1 15">Probable transporter of a GTP-driven Fe(2+) uptake system.</text>
</comment>
<keyword evidence="8 15" id="KW-1133">Transmembrane helix</keyword>
<gene>
    <name evidence="17" type="primary">feoB</name>
    <name evidence="17" type="ORF">N5B56_00815</name>
</gene>
<dbReference type="InterPro" id="IPR008988">
    <property type="entry name" value="Transcriptional_repressor_C"/>
</dbReference>
<evidence type="ECO:0000313" key="17">
    <source>
        <dbReference type="EMBL" id="MCT7397624.1"/>
    </source>
</evidence>
<reference evidence="17" key="1">
    <citation type="submission" date="2022-09" db="EMBL/GenBank/DDBJ databases">
        <title>Eubacterium sp. LFL-14 isolated from human feces.</title>
        <authorList>
            <person name="Liu F."/>
        </authorList>
    </citation>
    <scope>NUCLEOTIDE SEQUENCE</scope>
    <source>
        <strain evidence="17">LFL-14</strain>
    </source>
</reference>
<evidence type="ECO:0000256" key="9">
    <source>
        <dbReference type="ARBA" id="ARBA00023004"/>
    </source>
</evidence>
<dbReference type="Gene3D" id="2.30.30.90">
    <property type="match status" value="1"/>
</dbReference>
<evidence type="ECO:0000256" key="4">
    <source>
        <dbReference type="ARBA" id="ARBA00022475"/>
    </source>
</evidence>
<keyword evidence="11 15" id="KW-0342">GTP-binding</keyword>
<dbReference type="InterPro" id="IPR041069">
    <property type="entry name" value="FeoB_Cyto"/>
</dbReference>
<dbReference type="PANTHER" id="PTHR43185:SF1">
    <property type="entry name" value="FE(2+) TRANSPORTER FEOB"/>
    <property type="match status" value="1"/>
</dbReference>
<dbReference type="PANTHER" id="PTHR43185">
    <property type="entry name" value="FERROUS IRON TRANSPORT PROTEIN B"/>
    <property type="match status" value="1"/>
</dbReference>
<evidence type="ECO:0000256" key="3">
    <source>
        <dbReference type="ARBA" id="ARBA00022448"/>
    </source>
</evidence>